<dbReference type="STRING" id="211114.SAMN04489726_6746"/>
<dbReference type="SUPFAM" id="SSF51735">
    <property type="entry name" value="NAD(P)-binding Rossmann-fold domains"/>
    <property type="match status" value="1"/>
</dbReference>
<dbReference type="Gene3D" id="3.40.50.720">
    <property type="entry name" value="NAD(P)-binding Rossmann-like Domain"/>
    <property type="match status" value="1"/>
</dbReference>
<dbReference type="RefSeq" id="WP_030426710.1">
    <property type="nucleotide sequence ID" value="NZ_JOEF01000001.1"/>
</dbReference>
<dbReference type="EMBL" id="LT629701">
    <property type="protein sequence ID" value="SDN46890.1"/>
    <property type="molecule type" value="Genomic_DNA"/>
</dbReference>
<accession>A0A1H0BMJ6</accession>
<sequence>MTILVTGATGNVGRAVVAQLLGAGRAVRAVTRTPATANLPAGVEVVRGDLADLPAEAFAGVERMFLFPANANQAVETAVRAGVRRIVVLSSMALDDATDDTGPAGYHHAEELVAERAVRASGLEWTIVRPGEFMANALGWADAIRAGEVVRAPSGAVPGMPVDEIDTAAVAVTALLEDGHSGEIYEVTGPELITPAEQARVIGEVIGREVGFVALSEEETAEYWRNLGVPQDMIDWFTSLEQTATEPLKTVENVVGRPGSPFSAWAQRHADAFRR</sequence>
<dbReference type="PANTHER" id="PTHR43162:SF1">
    <property type="entry name" value="PRESTALK A DIFFERENTIATION PROTEIN A"/>
    <property type="match status" value="1"/>
</dbReference>
<dbReference type="InterPro" id="IPR008030">
    <property type="entry name" value="NmrA-like"/>
</dbReference>
<evidence type="ECO:0000313" key="2">
    <source>
        <dbReference type="EMBL" id="SDN46890.1"/>
    </source>
</evidence>
<dbReference type="Proteomes" id="UP000183376">
    <property type="component" value="Chromosome I"/>
</dbReference>
<feature type="domain" description="NmrA-like" evidence="1">
    <location>
        <begin position="2"/>
        <end position="241"/>
    </location>
</feature>
<dbReference type="eggNOG" id="COG0702">
    <property type="taxonomic scope" value="Bacteria"/>
</dbReference>
<dbReference type="PANTHER" id="PTHR43162">
    <property type="match status" value="1"/>
</dbReference>
<dbReference type="Gene3D" id="3.90.25.10">
    <property type="entry name" value="UDP-galactose 4-epimerase, domain 1"/>
    <property type="match status" value="1"/>
</dbReference>
<dbReference type="InterPro" id="IPR036291">
    <property type="entry name" value="NAD(P)-bd_dom_sf"/>
</dbReference>
<organism evidence="2 3">
    <name type="scientific">Allokutzneria albata</name>
    <name type="common">Kibdelosporangium albatum</name>
    <dbReference type="NCBI Taxonomy" id="211114"/>
    <lineage>
        <taxon>Bacteria</taxon>
        <taxon>Bacillati</taxon>
        <taxon>Actinomycetota</taxon>
        <taxon>Actinomycetes</taxon>
        <taxon>Pseudonocardiales</taxon>
        <taxon>Pseudonocardiaceae</taxon>
        <taxon>Allokutzneria</taxon>
    </lineage>
</organism>
<dbReference type="InterPro" id="IPR051604">
    <property type="entry name" value="Ergot_Alk_Oxidoreductase"/>
</dbReference>
<reference evidence="2 3" key="1">
    <citation type="submission" date="2016-10" db="EMBL/GenBank/DDBJ databases">
        <authorList>
            <person name="de Groot N.N."/>
        </authorList>
    </citation>
    <scope>NUCLEOTIDE SEQUENCE [LARGE SCALE GENOMIC DNA]</scope>
    <source>
        <strain evidence="2 3">DSM 44149</strain>
    </source>
</reference>
<evidence type="ECO:0000259" key="1">
    <source>
        <dbReference type="Pfam" id="PF05368"/>
    </source>
</evidence>
<gene>
    <name evidence="2" type="ORF">SAMN04489726_6746</name>
</gene>
<evidence type="ECO:0000313" key="3">
    <source>
        <dbReference type="Proteomes" id="UP000183376"/>
    </source>
</evidence>
<dbReference type="AlphaFoldDB" id="A0A1H0BMJ6"/>
<name>A0A1H0BMJ6_ALLAB</name>
<proteinExistence type="predicted"/>
<protein>
    <submittedName>
        <fullName evidence="2">Uncharacterized conserved protein YbjT, contains NAD(P)-binding and DUF2867 domains</fullName>
    </submittedName>
</protein>
<dbReference type="Pfam" id="PF05368">
    <property type="entry name" value="NmrA"/>
    <property type="match status" value="1"/>
</dbReference>
<keyword evidence="3" id="KW-1185">Reference proteome</keyword>
<dbReference type="OrthoDB" id="3207931at2"/>